<dbReference type="PANTHER" id="PTHR43479:SF11">
    <property type="entry name" value="ACREF_ENVCD OPERON REPRESSOR-RELATED"/>
    <property type="match status" value="1"/>
</dbReference>
<dbReference type="InterPro" id="IPR009057">
    <property type="entry name" value="Homeodomain-like_sf"/>
</dbReference>
<dbReference type="EMBL" id="CP014167">
    <property type="protein sequence ID" value="ANS74687.1"/>
    <property type="molecule type" value="Genomic_DNA"/>
</dbReference>
<dbReference type="OrthoDB" id="9789566at2"/>
<feature type="domain" description="HTH tetR-type" evidence="3">
    <location>
        <begin position="9"/>
        <end position="69"/>
    </location>
</feature>
<dbReference type="SUPFAM" id="SSF46689">
    <property type="entry name" value="Homeodomain-like"/>
    <property type="match status" value="1"/>
</dbReference>
<dbReference type="Pfam" id="PF00440">
    <property type="entry name" value="TetR_N"/>
    <property type="match status" value="1"/>
</dbReference>
<evidence type="ECO:0000313" key="4">
    <source>
        <dbReference type="EMBL" id="ANS74687.1"/>
    </source>
</evidence>
<dbReference type="Proteomes" id="UP000092573">
    <property type="component" value="Chromosome"/>
</dbReference>
<dbReference type="PROSITE" id="PS01081">
    <property type="entry name" value="HTH_TETR_1"/>
    <property type="match status" value="1"/>
</dbReference>
<accession>A0A1B1MZT3</accession>
<dbReference type="InterPro" id="IPR023772">
    <property type="entry name" value="DNA-bd_HTH_TetR-type_CS"/>
</dbReference>
<name>A0A1B1MZT3_9BACL</name>
<sequence>MFNETGKDVTTKDHILNTALELIKAKGFENVTLRKIASCADVNLALINYYFGSKDKLINEVLKFMLAEFHDHFLILDDLSIPPKQRLKLFMKRYAASLAEFPELMKEILGKGNLSFQSHYEYLTYMKKLGMNKVSVLMSEITGETDPEILRTMTMHIHSASYFPILMSQRIKNLPSAPDLMSVEKQIDILFDHYFAKYPD</sequence>
<evidence type="ECO:0000259" key="3">
    <source>
        <dbReference type="PROSITE" id="PS50977"/>
    </source>
</evidence>
<proteinExistence type="predicted"/>
<dbReference type="AlphaFoldDB" id="A0A1B1MZT3"/>
<reference evidence="4 5" key="1">
    <citation type="submission" date="2016-01" db="EMBL/GenBank/DDBJ databases">
        <title>Complete Genome Sequence of Paenibacillus yonginensis DCY84, a novel Plant Growth-Promoting Bacteria with Elicitation of Induced Systemic Resistance.</title>
        <authorList>
            <person name="Kim Y.J."/>
            <person name="Yang D.C."/>
            <person name="Sukweenadhi J."/>
        </authorList>
    </citation>
    <scope>NUCLEOTIDE SEQUENCE [LARGE SCALE GENOMIC DNA]</scope>
    <source>
        <strain evidence="4 5">DCY84</strain>
    </source>
</reference>
<dbReference type="RefSeq" id="WP_068695593.1">
    <property type="nucleotide sequence ID" value="NZ_CP014167.1"/>
</dbReference>
<dbReference type="KEGG" id="pyg:AWM70_08875"/>
<dbReference type="InterPro" id="IPR001647">
    <property type="entry name" value="HTH_TetR"/>
</dbReference>
<protein>
    <submittedName>
        <fullName evidence="4">Transcriptional regulator</fullName>
    </submittedName>
</protein>
<evidence type="ECO:0000256" key="2">
    <source>
        <dbReference type="PROSITE-ProRule" id="PRU00335"/>
    </source>
</evidence>
<dbReference type="PRINTS" id="PR00455">
    <property type="entry name" value="HTHTETR"/>
</dbReference>
<gene>
    <name evidence="4" type="ORF">AWM70_08875</name>
</gene>
<dbReference type="GO" id="GO:0003677">
    <property type="term" value="F:DNA binding"/>
    <property type="evidence" value="ECO:0007669"/>
    <property type="project" value="UniProtKB-UniRule"/>
</dbReference>
<evidence type="ECO:0000256" key="1">
    <source>
        <dbReference type="ARBA" id="ARBA00023125"/>
    </source>
</evidence>
<keyword evidence="1 2" id="KW-0238">DNA-binding</keyword>
<dbReference type="PROSITE" id="PS50977">
    <property type="entry name" value="HTH_TETR_2"/>
    <property type="match status" value="1"/>
</dbReference>
<feature type="DNA-binding region" description="H-T-H motif" evidence="2">
    <location>
        <begin position="32"/>
        <end position="51"/>
    </location>
</feature>
<evidence type="ECO:0000313" key="5">
    <source>
        <dbReference type="Proteomes" id="UP000092573"/>
    </source>
</evidence>
<dbReference type="PANTHER" id="PTHR43479">
    <property type="entry name" value="ACREF/ENVCD OPERON REPRESSOR-RELATED"/>
    <property type="match status" value="1"/>
</dbReference>
<organism evidence="4 5">
    <name type="scientific">Paenibacillus yonginensis</name>
    <dbReference type="NCBI Taxonomy" id="1462996"/>
    <lineage>
        <taxon>Bacteria</taxon>
        <taxon>Bacillati</taxon>
        <taxon>Bacillota</taxon>
        <taxon>Bacilli</taxon>
        <taxon>Bacillales</taxon>
        <taxon>Paenibacillaceae</taxon>
        <taxon>Paenibacillus</taxon>
    </lineage>
</organism>
<dbReference type="InterPro" id="IPR050624">
    <property type="entry name" value="HTH-type_Tx_Regulator"/>
</dbReference>
<keyword evidence="5" id="KW-1185">Reference proteome</keyword>
<dbReference type="Gene3D" id="1.10.357.10">
    <property type="entry name" value="Tetracycline Repressor, domain 2"/>
    <property type="match status" value="1"/>
</dbReference>
<dbReference type="STRING" id="1462996.AWM70_08875"/>